<evidence type="ECO:0000313" key="1">
    <source>
        <dbReference type="EMBL" id="KAK8854039.1"/>
    </source>
</evidence>
<keyword evidence="2" id="KW-1185">Reference proteome</keyword>
<sequence>MTKKSFTISASGLKNIVFTSESCSTLFSDRYDSFKFILEDKEIFMNRIFAEFISPFVSHIHQSDPTIDSICLNDFIQKENSSNNFFSPEVIDNFKKISTGNSIEIDEAICQKLRILSILIRNQEMFDEMNKLYPLELNEKSIDQFIEFIKYFDFSSSKNYFYYQSFNNQTIINFISSNFYLIKDKLLTLPKSILYLIISNENLKLKSEDSLFDFINEIFSNEKVQDDEKEQKIYFYEELILSQLSKEKFNEFINEINSKDITQNIWEKMKECFFCFKENFESKEKGSSRYVEEINKKDSGKKIKIEYDNNTNNRFKGIISHLGDGNGKNVINKKIIKITALAYNSGLINNVVDFDDKNASFGICGRENSWIRYDFVDRKVMPSHYSIMSDHWNNSNRGYYRPQCWCIEGSNDETNWTTLDTRQNEKSLDSQSVSNTFEIKNKNNEFYRFIQIRQTGKNTGNDNDFRFSSLEYFGTILET</sequence>
<organism evidence="1 2">
    <name type="scientific">Tritrichomonas musculus</name>
    <dbReference type="NCBI Taxonomy" id="1915356"/>
    <lineage>
        <taxon>Eukaryota</taxon>
        <taxon>Metamonada</taxon>
        <taxon>Parabasalia</taxon>
        <taxon>Tritrichomonadida</taxon>
        <taxon>Tritrichomonadidae</taxon>
        <taxon>Tritrichomonas</taxon>
    </lineage>
</organism>
<comment type="caution">
    <text evidence="1">The sequence shown here is derived from an EMBL/GenBank/DDBJ whole genome shotgun (WGS) entry which is preliminary data.</text>
</comment>
<dbReference type="EMBL" id="JAPFFF010000021">
    <property type="protein sequence ID" value="KAK8854039.1"/>
    <property type="molecule type" value="Genomic_DNA"/>
</dbReference>
<evidence type="ECO:0008006" key="3">
    <source>
        <dbReference type="Google" id="ProtNLM"/>
    </source>
</evidence>
<dbReference type="Gene3D" id="2.60.120.260">
    <property type="entry name" value="Galactose-binding domain-like"/>
    <property type="match status" value="1"/>
</dbReference>
<gene>
    <name evidence="1" type="ORF">M9Y10_016589</name>
</gene>
<reference evidence="1 2" key="1">
    <citation type="submission" date="2024-04" db="EMBL/GenBank/DDBJ databases">
        <title>Tritrichomonas musculus Genome.</title>
        <authorList>
            <person name="Alves-Ferreira E."/>
            <person name="Grigg M."/>
            <person name="Lorenzi H."/>
            <person name="Galac M."/>
        </authorList>
    </citation>
    <scope>NUCLEOTIDE SEQUENCE [LARGE SCALE GENOMIC DNA]</scope>
    <source>
        <strain evidence="1 2">EAF2021</strain>
    </source>
</reference>
<proteinExistence type="predicted"/>
<accession>A0ABR2HXP4</accession>
<evidence type="ECO:0000313" key="2">
    <source>
        <dbReference type="Proteomes" id="UP001470230"/>
    </source>
</evidence>
<protein>
    <recommendedName>
        <fullName evidence="3">F5/8 type C domain-containing protein</fullName>
    </recommendedName>
</protein>
<name>A0ABR2HXP4_9EUKA</name>
<dbReference type="InterPro" id="IPR008979">
    <property type="entry name" value="Galactose-bd-like_sf"/>
</dbReference>
<dbReference type="SUPFAM" id="SSF49785">
    <property type="entry name" value="Galactose-binding domain-like"/>
    <property type="match status" value="1"/>
</dbReference>
<dbReference type="Proteomes" id="UP001470230">
    <property type="component" value="Unassembled WGS sequence"/>
</dbReference>